<feature type="region of interest" description="Disordered" evidence="1">
    <location>
        <begin position="1"/>
        <end position="24"/>
    </location>
</feature>
<dbReference type="AlphaFoldDB" id="R9GLM3"/>
<dbReference type="Proteomes" id="UP000014174">
    <property type="component" value="Unassembled WGS sequence"/>
</dbReference>
<keyword evidence="3" id="KW-1185">Reference proteome</keyword>
<comment type="caution">
    <text evidence="2">The sequence shown here is derived from an EMBL/GenBank/DDBJ whole genome shotgun (WGS) entry which is preliminary data.</text>
</comment>
<gene>
    <name evidence="2" type="ORF">ADIARSV_4108</name>
</gene>
<reference evidence="2 3" key="1">
    <citation type="journal article" date="2013" name="Genome Announc.">
        <title>Draft Genome Sequence of Arcticibacter svalbardensis Strain MN12-7T, a Member of the Family Sphingobacteriaceae Isolated from an Arctic Soil Sample.</title>
        <authorList>
            <person name="Shivaji S."/>
            <person name="Ara S."/>
            <person name="Prasad S."/>
            <person name="Manasa B.P."/>
            <person name="Begum Z."/>
            <person name="Singh A."/>
            <person name="Kumar Pinnaka A."/>
        </authorList>
    </citation>
    <scope>NUCLEOTIDE SEQUENCE [LARGE SCALE GENOMIC DNA]</scope>
    <source>
        <strain evidence="2 3">MN12-7</strain>
    </source>
</reference>
<protein>
    <submittedName>
        <fullName evidence="2">Uncharacterized protein</fullName>
    </submittedName>
</protein>
<evidence type="ECO:0000256" key="1">
    <source>
        <dbReference type="SAM" id="MobiDB-lite"/>
    </source>
</evidence>
<name>R9GLM3_9SPHI</name>
<dbReference type="EMBL" id="AQPN01000145">
    <property type="protein sequence ID" value="EOR92596.1"/>
    <property type="molecule type" value="Genomic_DNA"/>
</dbReference>
<dbReference type="RefSeq" id="WP_016197326.1">
    <property type="nucleotide sequence ID" value="NZ_AQPN01000145.1"/>
</dbReference>
<proteinExistence type="predicted"/>
<evidence type="ECO:0000313" key="2">
    <source>
        <dbReference type="EMBL" id="EOR92596.1"/>
    </source>
</evidence>
<organism evidence="2 3">
    <name type="scientific">Arcticibacter svalbardensis MN12-7</name>
    <dbReference type="NCBI Taxonomy" id="1150600"/>
    <lineage>
        <taxon>Bacteria</taxon>
        <taxon>Pseudomonadati</taxon>
        <taxon>Bacteroidota</taxon>
        <taxon>Sphingobacteriia</taxon>
        <taxon>Sphingobacteriales</taxon>
        <taxon>Sphingobacteriaceae</taxon>
        <taxon>Arcticibacter</taxon>
    </lineage>
</organism>
<sequence>MDILREQAKKASLQEQENQHLKKELHKERRITNSWMSGIMTWP</sequence>
<accession>R9GLM3</accession>
<evidence type="ECO:0000313" key="3">
    <source>
        <dbReference type="Proteomes" id="UP000014174"/>
    </source>
</evidence>